<proteinExistence type="predicted"/>
<keyword evidence="7" id="KW-1185">Reference proteome</keyword>
<dbReference type="OrthoDB" id="360653at2759"/>
<feature type="domain" description="U3 small nucleolar RNA-associated protein 20 C-terminal" evidence="5">
    <location>
        <begin position="1267"/>
        <end position="1631"/>
    </location>
</feature>
<comment type="caution">
    <text evidence="6">The sequence shown here is derived from an EMBL/GenBank/DDBJ whole genome shotgun (WGS) entry which is preliminary data.</text>
</comment>
<feature type="domain" description="U3 small nucleolar RNA-associated protein 20 N-terminal" evidence="3">
    <location>
        <begin position="1"/>
        <end position="431"/>
    </location>
</feature>
<dbReference type="InterPro" id="IPR046523">
    <property type="entry name" value="UTP20_dom"/>
</dbReference>
<evidence type="ECO:0000259" key="4">
    <source>
        <dbReference type="Pfam" id="PF20416"/>
    </source>
</evidence>
<dbReference type="Pfam" id="PF20416">
    <property type="entry name" value="UTP20"/>
    <property type="match status" value="1"/>
</dbReference>
<accession>A0A9X0CYL0</accession>
<feature type="compositionally biased region" description="Basic residues" evidence="1">
    <location>
        <begin position="1611"/>
        <end position="1629"/>
    </location>
</feature>
<dbReference type="Pfam" id="PF23099">
    <property type="entry name" value="UTP20_C"/>
    <property type="match status" value="1"/>
</dbReference>
<feature type="compositionally biased region" description="Acidic residues" evidence="1">
    <location>
        <begin position="631"/>
        <end position="642"/>
    </location>
</feature>
<dbReference type="Pfam" id="PF07539">
    <property type="entry name" value="UTP20_N"/>
    <property type="match status" value="1"/>
</dbReference>
<feature type="region of interest" description="Disordered" evidence="1">
    <location>
        <begin position="1601"/>
        <end position="1644"/>
    </location>
</feature>
<feature type="domain" description="U3 small nucleolar RNA-associated protein 20" evidence="4">
    <location>
        <begin position="695"/>
        <end position="913"/>
    </location>
</feature>
<feature type="region of interest" description="Disordered" evidence="1">
    <location>
        <begin position="921"/>
        <end position="952"/>
    </location>
</feature>
<reference evidence="6" key="1">
    <citation type="submission" date="2023-01" db="EMBL/GenBank/DDBJ databases">
        <title>Genome assembly of the deep-sea coral Lophelia pertusa.</title>
        <authorList>
            <person name="Herrera S."/>
            <person name="Cordes E."/>
        </authorList>
    </citation>
    <scope>NUCLEOTIDE SEQUENCE</scope>
    <source>
        <strain evidence="6">USNM1676648</strain>
        <tissue evidence="6">Polyp</tissue>
    </source>
</reference>
<dbReference type="EMBL" id="MU826359">
    <property type="protein sequence ID" value="KAJ7379153.1"/>
    <property type="molecule type" value="Genomic_DNA"/>
</dbReference>
<feature type="signal peptide" evidence="2">
    <location>
        <begin position="1"/>
        <end position="26"/>
    </location>
</feature>
<name>A0A9X0CYL0_9CNID</name>
<evidence type="ECO:0000313" key="7">
    <source>
        <dbReference type="Proteomes" id="UP001163046"/>
    </source>
</evidence>
<feature type="compositionally biased region" description="Basic and acidic residues" evidence="1">
    <location>
        <begin position="1630"/>
        <end position="1644"/>
    </location>
</feature>
<dbReference type="PANTHER" id="PTHR17695">
    <property type="entry name" value="SMALL SUBUNIT PROCESSOME COMPONENT 20 HOMOLOG"/>
    <property type="match status" value="1"/>
</dbReference>
<dbReference type="InterPro" id="IPR016024">
    <property type="entry name" value="ARM-type_fold"/>
</dbReference>
<evidence type="ECO:0000259" key="5">
    <source>
        <dbReference type="Pfam" id="PF23099"/>
    </source>
</evidence>
<feature type="compositionally biased region" description="Low complexity" evidence="1">
    <location>
        <begin position="603"/>
        <end position="615"/>
    </location>
</feature>
<evidence type="ECO:0000256" key="1">
    <source>
        <dbReference type="SAM" id="MobiDB-lite"/>
    </source>
</evidence>
<dbReference type="SUPFAM" id="SSF48371">
    <property type="entry name" value="ARM repeat"/>
    <property type="match status" value="1"/>
</dbReference>
<sequence>MGSLAVSFLPSILQIILSLLSTCVFALEHREKVHQSLISQLKTVRQLAISRLTEFFEFMTDYDFRPICDAVFSSAVWPQIEKLNQESIQHPTPLLKLLFAWSKNSRFFPLLSRKPAENPDLSVMSCVFACLGVLSVSADVVAMVMEMTDNLLATSQSEMGDEESDLLECGSELKIPSNYDHENRPSYGTLLVLPHITQILEYLSRSVKQAIDNSRGKNKGKVILPQRELSVLSKISPFVKDAKQSATLIDVLLPFMGSSQKEETANNMLKTVKSLLAKVDTPRDFVTPLSKLFSQINTRSTRQCLCDVFLELANVDSNFSSETCEILARVNSWNAKRLEEPDYDTRLASFANAKLLVQQDALKTEEILPLLHNCIYFVLSSDDLSIRDSAGSCMSCIVRYVVQRSGVKDEGFHVLIMKCILPACKKALASKKELARNEFLAVLSTMVRQFEHDSFSDLKVLLDDDHEKDFFENIKHIQLHRRIRALRRLQSHCQQHSLRTTTLTAFLLPLVTHCVFDHTAAKEHNLVTEAVTTIGTISASLPWSKYCSLLRHYLKLLTVEKHSQKVIIRIVVIILNNFHFDLSTVPKQMERIKLNESNVATGNTKTNNKVENKTTSIEDPIKTQSEPDKGDVDDEDDDDSAEADAVVKEEATDLTKEELALRIYNTITSTILPQLHKCVTKKSKSADFHRLSQQKAEDEEDMLRVPVILAIIKLLQALPEHALHVHLPGLLLRIGHTLRSRAREVRDTARDTLAKITVSLGTRYFSFVLKELRSSLTRGYQLHVLSFTIHTLLDKMSDGLVPGELDPCLQGLVQVLVEDLFGEVAKEREVDKIANKLPEAKTCKSYDTFEILAKFAGTRSLTALVSPLKEVLESTQSHKTARRVEEVLRRIGAGLQANTSITPQIQLMFIHGLTRENVPLLKSKPKEKKETPVQTDPRLHPGSSLLLPPAPTRGGNVPVTNTKTNHHILVEFGIQLLYMMLKHGKISSSDQEHQQMLDPFVGLLTNCLKSKYNKVVTISLRCVSWLVKFPLPSLTRCVPVMGKLLFNLLKNYAKAGAKVGENFEMVLSAFKAMTVIIRDFKQYTVAEKHLQVLLGFVEEDIHDHTKQGTAFPLLKAILSRKLIVPEIHDVMLKVGQLSITGSSPSVQLQCRQCMLQFLLDYPLGTKLQRYLEFYVSQLDYEHETGRESALEMLASMFSSFPESMLFSYAGFFFVPLTSRLVNDDSAGCRKLTALAIKSLLDKLDADQRHKLFSIVLLWFKDDKITLQRLAAQVSGLFVEVEGKNFEKRLGTVLPLIASLIAPDQFEMEEPAEGDDEELNSLEGLHRIKDHLLFNTLSLLAKVIKQCQVIKNPSRQHDMAQIWESVESHLLHPHAWVRLASSRLLGLLFAAWKPDELVTSYHKGATSIDFLSEDLPAKVAKLCDDFCTQLRSPLLGNELGEQIVKNLVFLAKALQILDGENESTLENGQDKQVALEEGNNTEDGIPFTLTALLSRMNKLAKLEASQTPKHTQKRSCVLRWLAAVSINLGKDGIEPHLADILSPVYRELELATTYKDSDLMKLAQEVLELIKSLVGRETFSRAYASLQQTATEARETRKRKAALEAVADPAKTARKKLKKNLAKRETRKRKIDSLKPERKLKASRM</sequence>
<dbReference type="GO" id="GO:0032040">
    <property type="term" value="C:small-subunit processome"/>
    <property type="evidence" value="ECO:0007669"/>
    <property type="project" value="TreeGrafter"/>
</dbReference>
<dbReference type="InterPro" id="IPR052575">
    <property type="entry name" value="SSU_processome_comp_20"/>
</dbReference>
<dbReference type="InterPro" id="IPR011989">
    <property type="entry name" value="ARM-like"/>
</dbReference>
<dbReference type="InterPro" id="IPR057525">
    <property type="entry name" value="UTP20_C"/>
</dbReference>
<dbReference type="Gene3D" id="1.25.10.10">
    <property type="entry name" value="Leucine-rich Repeat Variant"/>
    <property type="match status" value="2"/>
</dbReference>
<dbReference type="PANTHER" id="PTHR17695:SF11">
    <property type="entry name" value="SMALL SUBUNIT PROCESSOME COMPONENT 20 HOMOLOG"/>
    <property type="match status" value="1"/>
</dbReference>
<keyword evidence="2" id="KW-0732">Signal</keyword>
<evidence type="ECO:0000256" key="2">
    <source>
        <dbReference type="SAM" id="SignalP"/>
    </source>
</evidence>
<dbReference type="Proteomes" id="UP001163046">
    <property type="component" value="Unassembled WGS sequence"/>
</dbReference>
<organism evidence="6 7">
    <name type="scientific">Desmophyllum pertusum</name>
    <dbReference type="NCBI Taxonomy" id="174260"/>
    <lineage>
        <taxon>Eukaryota</taxon>
        <taxon>Metazoa</taxon>
        <taxon>Cnidaria</taxon>
        <taxon>Anthozoa</taxon>
        <taxon>Hexacorallia</taxon>
        <taxon>Scleractinia</taxon>
        <taxon>Caryophylliina</taxon>
        <taxon>Caryophylliidae</taxon>
        <taxon>Desmophyllum</taxon>
    </lineage>
</organism>
<dbReference type="GO" id="GO:0030686">
    <property type="term" value="C:90S preribosome"/>
    <property type="evidence" value="ECO:0007669"/>
    <property type="project" value="TreeGrafter"/>
</dbReference>
<evidence type="ECO:0000313" key="6">
    <source>
        <dbReference type="EMBL" id="KAJ7379153.1"/>
    </source>
</evidence>
<feature type="compositionally biased region" description="Basic and acidic residues" evidence="1">
    <location>
        <begin position="619"/>
        <end position="630"/>
    </location>
</feature>
<gene>
    <name evidence="6" type="primary">utp20_2</name>
    <name evidence="6" type="ORF">OS493_017651</name>
</gene>
<dbReference type="InterPro" id="IPR011430">
    <property type="entry name" value="UTP20_N"/>
</dbReference>
<feature type="region of interest" description="Disordered" evidence="1">
    <location>
        <begin position="600"/>
        <end position="650"/>
    </location>
</feature>
<protein>
    <submittedName>
        <fullName evidence="6">Maturation of SSU-rRNA from tricistronic rRNA transcript (SSU-rRNA, 5.8S rRNA, LSU-rRNA)</fullName>
    </submittedName>
</protein>
<feature type="chain" id="PRO_5040735558" evidence="2">
    <location>
        <begin position="27"/>
        <end position="1644"/>
    </location>
</feature>
<evidence type="ECO:0000259" key="3">
    <source>
        <dbReference type="Pfam" id="PF07539"/>
    </source>
</evidence>